<protein>
    <submittedName>
        <fullName evidence="3">Uncharacterized protein</fullName>
    </submittedName>
</protein>
<sequence>MSSGLQPLGGGLTPMGGGEEKKETPPAPPAAPAPTGPVTPPGAPRTAVPAPNTRDFYRDEEDAGRRRLPWLIGAGVLVAASIVFALLRPLGPAALPTGTTPFLAADQAFACDIPTNWDKTPLGTAAEGGQTTTSPGVRVTSGGGTMEVTFSTVRGLMTGQLLFGNELTPGSMQGQSNALAVANLQKKGVRKRLAGYQETKQPACPSGMGAMIIGESKTFVADAVLYEFTAQGAGLHQRGAIHGYRAVVAGATLIGAVLCWCDESDWPKLKPEFLKFIGSIKEARPSQPKSMLGTSGSLGGGGY</sequence>
<keyword evidence="2" id="KW-0812">Transmembrane</keyword>
<gene>
    <name evidence="3" type="ORF">HNQ39_003213</name>
</gene>
<dbReference type="EMBL" id="JACHGW010000003">
    <property type="protein sequence ID" value="MBB6051403.1"/>
    <property type="molecule type" value="Genomic_DNA"/>
</dbReference>
<dbReference type="AlphaFoldDB" id="A0A7W9SSU0"/>
<evidence type="ECO:0000313" key="3">
    <source>
        <dbReference type="EMBL" id="MBB6051403.1"/>
    </source>
</evidence>
<comment type="caution">
    <text evidence="3">The sequence shown here is derived from an EMBL/GenBank/DDBJ whole genome shotgun (WGS) entry which is preliminary data.</text>
</comment>
<feature type="compositionally biased region" description="Pro residues" evidence="1">
    <location>
        <begin position="25"/>
        <end position="43"/>
    </location>
</feature>
<evidence type="ECO:0000256" key="1">
    <source>
        <dbReference type="SAM" id="MobiDB-lite"/>
    </source>
</evidence>
<evidence type="ECO:0000256" key="2">
    <source>
        <dbReference type="SAM" id="Phobius"/>
    </source>
</evidence>
<reference evidence="3 4" key="1">
    <citation type="submission" date="2020-08" db="EMBL/GenBank/DDBJ databases">
        <title>Genomic Encyclopedia of Type Strains, Phase IV (KMG-IV): sequencing the most valuable type-strain genomes for metagenomic binning, comparative biology and taxonomic classification.</title>
        <authorList>
            <person name="Goeker M."/>
        </authorList>
    </citation>
    <scope>NUCLEOTIDE SEQUENCE [LARGE SCALE GENOMIC DNA]</scope>
    <source>
        <strain evidence="3 4">DSM 23562</strain>
    </source>
</reference>
<keyword evidence="2" id="KW-1133">Transmembrane helix</keyword>
<keyword evidence="4" id="KW-1185">Reference proteome</keyword>
<keyword evidence="2" id="KW-0472">Membrane</keyword>
<accession>A0A7W9SSU0</accession>
<evidence type="ECO:0000313" key="4">
    <source>
        <dbReference type="Proteomes" id="UP000520814"/>
    </source>
</evidence>
<feature type="transmembrane region" description="Helical" evidence="2">
    <location>
        <begin position="68"/>
        <end position="87"/>
    </location>
</feature>
<feature type="compositionally biased region" description="Gly residues" evidence="1">
    <location>
        <begin position="7"/>
        <end position="17"/>
    </location>
</feature>
<proteinExistence type="predicted"/>
<name>A0A7W9SSU0_ARMRO</name>
<dbReference type="Proteomes" id="UP000520814">
    <property type="component" value="Unassembled WGS sequence"/>
</dbReference>
<feature type="region of interest" description="Disordered" evidence="1">
    <location>
        <begin position="124"/>
        <end position="143"/>
    </location>
</feature>
<organism evidence="3 4">
    <name type="scientific">Armatimonas rosea</name>
    <dbReference type="NCBI Taxonomy" id="685828"/>
    <lineage>
        <taxon>Bacteria</taxon>
        <taxon>Bacillati</taxon>
        <taxon>Armatimonadota</taxon>
        <taxon>Armatimonadia</taxon>
        <taxon>Armatimonadales</taxon>
        <taxon>Armatimonadaceae</taxon>
        <taxon>Armatimonas</taxon>
    </lineage>
</organism>
<feature type="region of interest" description="Disordered" evidence="1">
    <location>
        <begin position="1"/>
        <end position="55"/>
    </location>
</feature>
<dbReference type="RefSeq" id="WP_184198293.1">
    <property type="nucleotide sequence ID" value="NZ_JACHGW010000003.1"/>
</dbReference>